<evidence type="ECO:0000313" key="4">
    <source>
        <dbReference type="Proteomes" id="UP000236161"/>
    </source>
</evidence>
<evidence type="ECO:0000313" key="3">
    <source>
        <dbReference type="EMBL" id="PKA48673.1"/>
    </source>
</evidence>
<gene>
    <name evidence="3" type="ORF">AXF42_Ash018490</name>
</gene>
<evidence type="ECO:0000256" key="1">
    <source>
        <dbReference type="SAM" id="Coils"/>
    </source>
</evidence>
<dbReference type="AlphaFoldDB" id="A0A2H9ZZE7"/>
<dbReference type="Proteomes" id="UP000236161">
    <property type="component" value="Unassembled WGS sequence"/>
</dbReference>
<feature type="region of interest" description="Disordered" evidence="2">
    <location>
        <begin position="272"/>
        <end position="333"/>
    </location>
</feature>
<proteinExistence type="predicted"/>
<organism evidence="3 4">
    <name type="scientific">Apostasia shenzhenica</name>
    <dbReference type="NCBI Taxonomy" id="1088818"/>
    <lineage>
        <taxon>Eukaryota</taxon>
        <taxon>Viridiplantae</taxon>
        <taxon>Streptophyta</taxon>
        <taxon>Embryophyta</taxon>
        <taxon>Tracheophyta</taxon>
        <taxon>Spermatophyta</taxon>
        <taxon>Magnoliopsida</taxon>
        <taxon>Liliopsida</taxon>
        <taxon>Asparagales</taxon>
        <taxon>Orchidaceae</taxon>
        <taxon>Apostasioideae</taxon>
        <taxon>Apostasia</taxon>
    </lineage>
</organism>
<feature type="coiled-coil region" evidence="1">
    <location>
        <begin position="134"/>
        <end position="175"/>
    </location>
</feature>
<evidence type="ECO:0000256" key="2">
    <source>
        <dbReference type="SAM" id="MobiDB-lite"/>
    </source>
</evidence>
<name>A0A2H9ZZE7_9ASPA</name>
<sequence length="333" mass="37339">MEEGKVLPAASSATFDTEGAWRMLEDRLCEIRQVEEKILGNTSEVLEVVKSLKGKEDVEARCLREVRELEGALSQPTKCSLADQKEQLGKVYQMEDRLASLAQVNAEWVNKSEIVRGEFSHSLTDVNPAHSAHVKDLQKRIRDLDDDKEALREERKRLREELAKARKASSGAKEMIFEACRREELLKSEVRSLRALVENSSGWQGRRMEDLEEAVRRAVKIVSASPVGHHMKSQAVFDALLQTLVNVSILNQENIIDPAVLPFCGPKGPDRFFDAGSHSPEEIPPPKSYAGWGHQPASPPPRRSPEEGQTTPLEVRWTGRMLPPPQPQDRTGS</sequence>
<reference evidence="3 4" key="1">
    <citation type="journal article" date="2017" name="Nature">
        <title>The Apostasia genome and the evolution of orchids.</title>
        <authorList>
            <person name="Zhang G.Q."/>
            <person name="Liu K.W."/>
            <person name="Li Z."/>
            <person name="Lohaus R."/>
            <person name="Hsiao Y.Y."/>
            <person name="Niu S.C."/>
            <person name="Wang J.Y."/>
            <person name="Lin Y.C."/>
            <person name="Xu Q."/>
            <person name="Chen L.J."/>
            <person name="Yoshida K."/>
            <person name="Fujiwara S."/>
            <person name="Wang Z.W."/>
            <person name="Zhang Y.Q."/>
            <person name="Mitsuda N."/>
            <person name="Wang M."/>
            <person name="Liu G.H."/>
            <person name="Pecoraro L."/>
            <person name="Huang H.X."/>
            <person name="Xiao X.J."/>
            <person name="Lin M."/>
            <person name="Wu X.Y."/>
            <person name="Wu W.L."/>
            <person name="Chen Y.Y."/>
            <person name="Chang S.B."/>
            <person name="Sakamoto S."/>
            <person name="Ohme-Takagi M."/>
            <person name="Yagi M."/>
            <person name="Zeng S.J."/>
            <person name="Shen C.Y."/>
            <person name="Yeh C.M."/>
            <person name="Luo Y.B."/>
            <person name="Tsai W.C."/>
            <person name="Van de Peer Y."/>
            <person name="Liu Z.J."/>
        </authorList>
    </citation>
    <scope>NUCLEOTIDE SEQUENCE [LARGE SCALE GENOMIC DNA]</scope>
    <source>
        <strain evidence="4">cv. Shenzhen</strain>
        <tissue evidence="3">Stem</tissue>
    </source>
</reference>
<protein>
    <submittedName>
        <fullName evidence="3">Uncharacterized protein</fullName>
    </submittedName>
</protein>
<accession>A0A2H9ZZE7</accession>
<keyword evidence="1" id="KW-0175">Coiled coil</keyword>
<keyword evidence="4" id="KW-1185">Reference proteome</keyword>
<dbReference type="EMBL" id="KZ452270">
    <property type="protein sequence ID" value="PKA48673.1"/>
    <property type="molecule type" value="Genomic_DNA"/>
</dbReference>